<keyword evidence="11" id="KW-1185">Reference proteome</keyword>
<evidence type="ECO:0000256" key="4">
    <source>
        <dbReference type="ARBA" id="ARBA00022989"/>
    </source>
</evidence>
<feature type="domain" description="TMC" evidence="8">
    <location>
        <begin position="558"/>
        <end position="664"/>
    </location>
</feature>
<evidence type="ECO:0000256" key="2">
    <source>
        <dbReference type="ARBA" id="ARBA00006510"/>
    </source>
</evidence>
<keyword evidence="4 6" id="KW-1133">Transmembrane helix</keyword>
<dbReference type="AlphaFoldDB" id="V9KBD8"/>
<feature type="region of interest" description="Disordered" evidence="7">
    <location>
        <begin position="796"/>
        <end position="823"/>
    </location>
</feature>
<dbReference type="Pfam" id="PF07810">
    <property type="entry name" value="TMC"/>
    <property type="match status" value="1"/>
</dbReference>
<comment type="similarity">
    <text evidence="2 6">Belongs to the TMC family.</text>
</comment>
<dbReference type="InterPro" id="IPR038900">
    <property type="entry name" value="TMC"/>
</dbReference>
<protein>
    <recommendedName>
        <fullName evidence="6">Transmembrane channel-like protein</fullName>
    </recommendedName>
</protein>
<feature type="transmembrane region" description="Helical" evidence="6">
    <location>
        <begin position="355"/>
        <end position="374"/>
    </location>
</feature>
<accession>V9KBD8</accession>
<feature type="transmembrane region" description="Helical" evidence="6">
    <location>
        <begin position="281"/>
        <end position="301"/>
    </location>
</feature>
<evidence type="ECO:0000256" key="5">
    <source>
        <dbReference type="ARBA" id="ARBA00023136"/>
    </source>
</evidence>
<feature type="compositionally biased region" description="Pro residues" evidence="7">
    <location>
        <begin position="40"/>
        <end position="50"/>
    </location>
</feature>
<evidence type="ECO:0000256" key="3">
    <source>
        <dbReference type="ARBA" id="ARBA00022692"/>
    </source>
</evidence>
<reference evidence="11" key="1">
    <citation type="journal article" date="2006" name="Science">
        <title>Ancient noncoding elements conserved in the human genome.</title>
        <authorList>
            <person name="Venkatesh B."/>
            <person name="Kirkness E.F."/>
            <person name="Loh Y.H."/>
            <person name="Halpern A.L."/>
            <person name="Lee A.P."/>
            <person name="Johnson J."/>
            <person name="Dandona N."/>
            <person name="Viswanathan L.D."/>
            <person name="Tay A."/>
            <person name="Venter J.C."/>
            <person name="Strausberg R.L."/>
            <person name="Brenner S."/>
        </authorList>
    </citation>
    <scope>NUCLEOTIDE SEQUENCE [LARGE SCALE GENOMIC DNA]</scope>
</reference>
<dbReference type="Proteomes" id="UP000314986">
    <property type="component" value="Unassembled WGS sequence"/>
</dbReference>
<evidence type="ECO:0000256" key="7">
    <source>
        <dbReference type="SAM" id="MobiDB-lite"/>
    </source>
</evidence>
<feature type="transmembrane region" description="Helical" evidence="6">
    <location>
        <begin position="527"/>
        <end position="549"/>
    </location>
</feature>
<dbReference type="PANTHER" id="PTHR23302:SF5">
    <property type="entry name" value="TRANSMEMBRANE CHANNEL-LIKE PROTEIN 5"/>
    <property type="match status" value="1"/>
</dbReference>
<proteinExistence type="evidence at transcript level"/>
<feature type="transmembrane region" description="Helical" evidence="6">
    <location>
        <begin position="741"/>
        <end position="758"/>
    </location>
</feature>
<organism evidence="9">
    <name type="scientific">Callorhinchus milii</name>
    <name type="common">Ghost shark</name>
    <dbReference type="NCBI Taxonomy" id="7868"/>
    <lineage>
        <taxon>Eukaryota</taxon>
        <taxon>Metazoa</taxon>
        <taxon>Chordata</taxon>
        <taxon>Craniata</taxon>
        <taxon>Vertebrata</taxon>
        <taxon>Chondrichthyes</taxon>
        <taxon>Holocephali</taxon>
        <taxon>Chimaeriformes</taxon>
        <taxon>Callorhinchidae</taxon>
        <taxon>Callorhinchus</taxon>
    </lineage>
</organism>
<sequence>MFHPENDEGCENQAYYHSETLEMDRRPQDWTLGYHSRSPVQPPYQLPPYDSPELQRRWNQPQIIPMISIRRERDAASPRVTRMNLYEDEDRYVNPGFEPILDDFGSSSSSTYDGYNERGRSFLPGSDTDTETSSRSQDRKRRRRSLGNSIQVGSFGGLSLTRFSFKKHEVTEEEKTAKLQIISELLSMSPNDRMRAIQQLTLCMNEKRQIRASSFPEKNQPTDQVENMINAGTQFLYNTLIALKRFHEIMSETIKSIHPWQRSLKVIGGKFGTSVLSYFTFLKWLLMFNILSFLINFSFITIPQSFEHKPNHFVFTGLDLLTGAGYFRETVFYYGFYSNTTIQRNSSAPEYDMQIAYFLTIACYMVLCFLSLVYSMSKSFNENCIGVGIIAGAAARLLCCWDFNITNERTVALKKRSLSTHLKELISEKLHYKRQLSKKQRVLRIIIHLIAWIVSISTTILCCYLIHTFSSRNFQVLTKELSGVKFHNEASTLLLPFLVAVINLFVPLLFSFIGFVERFKYPRHEIYALIIRNVMLRMSIIVVLCYYWLEVVANHLECWETFVGEDLYRLVVMDFIFSLLGSFFGEFILSVMGTHCCKRLGVPEFDIARNVLGLIYAQILAWIGMFFAPLLPAIQVIKFFVIFHVKKVSLMMNCQPPRKVWRASHMTTIFIFLLLFPGFVGVLTLLGIVVWKKKSSETCGPFRGVRAPYESISSFIDRLEENYSELTWFVWIYKNLLENSLFFFLLSTMVLAAIYLYLQIIDGRRVMVGLLQEQIAHEGKDKAFLLGKLSALQTSKEESEIEPRKSSPEPPSSSHYGAPGRSAYHRRISHGNSTISDYSEELDMINDFEMDREQPQNHSGVRNGAPNALALVLSARQQAEEEMDMDY</sequence>
<keyword evidence="3 6" id="KW-0812">Transmembrane</keyword>
<feature type="region of interest" description="Disordered" evidence="7">
    <location>
        <begin position="30"/>
        <end position="53"/>
    </location>
</feature>
<keyword evidence="5 6" id="KW-0472">Membrane</keyword>
<feature type="transmembrane region" description="Helical" evidence="6">
    <location>
        <begin position="610"/>
        <end position="630"/>
    </location>
</feature>
<feature type="transmembrane region" description="Helical" evidence="6">
    <location>
        <begin position="666"/>
        <end position="691"/>
    </location>
</feature>
<name>V9KBD8_CALMI</name>
<dbReference type="PANTHER" id="PTHR23302">
    <property type="entry name" value="TRANSMEMBRANE CHANNEL-RELATED"/>
    <property type="match status" value="1"/>
</dbReference>
<evidence type="ECO:0000313" key="11">
    <source>
        <dbReference type="Proteomes" id="UP000314986"/>
    </source>
</evidence>
<reference evidence="9 11" key="3">
    <citation type="journal article" date="2014" name="Nature">
        <title>Elephant shark genome provides unique insights into gnathostome evolution.</title>
        <authorList>
            <consortium name="International Elephant Shark Genome Sequencing Consortium"/>
            <person name="Venkatesh B."/>
            <person name="Lee A.P."/>
            <person name="Ravi V."/>
            <person name="Maurya A.K."/>
            <person name="Lian M.M."/>
            <person name="Swann J.B."/>
            <person name="Ohta Y."/>
            <person name="Flajnik M.F."/>
            <person name="Sutoh Y."/>
            <person name="Kasahara M."/>
            <person name="Hoon S."/>
            <person name="Gangu V."/>
            <person name="Roy S.W."/>
            <person name="Irimia M."/>
            <person name="Korzh V."/>
            <person name="Kondrychyn I."/>
            <person name="Lim Z.W."/>
            <person name="Tay B.H."/>
            <person name="Tohari S."/>
            <person name="Kong K.W."/>
            <person name="Ho S."/>
            <person name="Lorente-Galdos B."/>
            <person name="Quilez J."/>
            <person name="Marques-Bonet T."/>
            <person name="Raney B.J."/>
            <person name="Ingham P.W."/>
            <person name="Tay A."/>
            <person name="Hillier L.W."/>
            <person name="Minx P."/>
            <person name="Boehm T."/>
            <person name="Wilson R.K."/>
            <person name="Brenner S."/>
            <person name="Warren W.C."/>
        </authorList>
    </citation>
    <scope>NUCLEOTIDE SEQUENCE</scope>
    <source>
        <tissue evidence="9">Intestine</tissue>
    </source>
</reference>
<gene>
    <name evidence="10" type="primary">tmc5</name>
</gene>
<evidence type="ECO:0000256" key="1">
    <source>
        <dbReference type="ARBA" id="ARBA00004141"/>
    </source>
</evidence>
<feature type="transmembrane region" description="Helical" evidence="6">
    <location>
        <begin position="442"/>
        <end position="467"/>
    </location>
</feature>
<evidence type="ECO:0000259" key="8">
    <source>
        <dbReference type="Pfam" id="PF07810"/>
    </source>
</evidence>
<dbReference type="GO" id="GO:0008381">
    <property type="term" value="F:mechanosensitive monoatomic ion channel activity"/>
    <property type="evidence" value="ECO:0007669"/>
    <property type="project" value="TreeGrafter"/>
</dbReference>
<dbReference type="OMA" id="SLPHAYF"/>
<feature type="transmembrane region" description="Helical" evidence="6">
    <location>
        <begin position="493"/>
        <end position="515"/>
    </location>
</feature>
<feature type="transmembrane region" description="Helical" evidence="6">
    <location>
        <begin position="569"/>
        <end position="589"/>
    </location>
</feature>
<dbReference type="Ensembl" id="ENSCMIT00000023364.1">
    <property type="protein sequence ID" value="ENSCMIP00000022968.1"/>
    <property type="gene ID" value="ENSCMIG00000010310.1"/>
</dbReference>
<evidence type="ECO:0000313" key="9">
    <source>
        <dbReference type="EMBL" id="AFO95479.1"/>
    </source>
</evidence>
<dbReference type="GeneTree" id="ENSGT01050000244894"/>
<reference evidence="11" key="2">
    <citation type="journal article" date="2007" name="PLoS Biol.">
        <title>Survey sequencing and comparative analysis of the elephant shark (Callorhinchus milii) genome.</title>
        <authorList>
            <person name="Venkatesh B."/>
            <person name="Kirkness E.F."/>
            <person name="Loh Y.H."/>
            <person name="Halpern A.L."/>
            <person name="Lee A.P."/>
            <person name="Johnson J."/>
            <person name="Dandona N."/>
            <person name="Viswanathan L.D."/>
            <person name="Tay A."/>
            <person name="Venter J.C."/>
            <person name="Strausberg R.L."/>
            <person name="Brenner S."/>
        </authorList>
    </citation>
    <scope>NUCLEOTIDE SEQUENCE [LARGE SCALE GENOMIC DNA]</scope>
</reference>
<dbReference type="InterPro" id="IPR012496">
    <property type="entry name" value="TMC_dom"/>
</dbReference>
<reference evidence="10" key="4">
    <citation type="submission" date="2025-05" db="UniProtKB">
        <authorList>
            <consortium name="Ensembl"/>
        </authorList>
    </citation>
    <scope>IDENTIFICATION</scope>
</reference>
<feature type="transmembrane region" description="Helical" evidence="6">
    <location>
        <begin position="313"/>
        <end position="335"/>
    </location>
</feature>
<feature type="compositionally biased region" description="Basic and acidic residues" evidence="7">
    <location>
        <begin position="796"/>
        <end position="807"/>
    </location>
</feature>
<comment type="subcellular location">
    <subcellularLocation>
        <location evidence="1 6">Membrane</location>
        <topology evidence="1 6">Multi-pass membrane protein</topology>
    </subcellularLocation>
</comment>
<dbReference type="EMBL" id="JW862962">
    <property type="protein sequence ID" value="AFO95479.1"/>
    <property type="molecule type" value="mRNA"/>
</dbReference>
<evidence type="ECO:0000256" key="6">
    <source>
        <dbReference type="RuleBase" id="RU310713"/>
    </source>
</evidence>
<feature type="region of interest" description="Disordered" evidence="7">
    <location>
        <begin position="98"/>
        <end position="148"/>
    </location>
</feature>
<evidence type="ECO:0000313" key="10">
    <source>
        <dbReference type="Ensembl" id="ENSCMIP00000022968.1"/>
    </source>
</evidence>
<dbReference type="GO" id="GO:0005886">
    <property type="term" value="C:plasma membrane"/>
    <property type="evidence" value="ECO:0007669"/>
    <property type="project" value="InterPro"/>
</dbReference>